<dbReference type="Pfam" id="PF02525">
    <property type="entry name" value="Flavodoxin_2"/>
    <property type="match status" value="1"/>
</dbReference>
<comment type="similarity">
    <text evidence="4">Belongs to the oxidoreductase MdaB family.</text>
</comment>
<keyword evidence="3" id="KW-0274">FAD</keyword>
<evidence type="ECO:0000313" key="6">
    <source>
        <dbReference type="EMBL" id="RCS73482.1"/>
    </source>
</evidence>
<dbReference type="InterPro" id="IPR029039">
    <property type="entry name" value="Flavoprotein-like_sf"/>
</dbReference>
<organism evidence="6 7">
    <name type="scientific">Vibrio casei</name>
    <dbReference type="NCBI Taxonomy" id="673372"/>
    <lineage>
        <taxon>Bacteria</taxon>
        <taxon>Pseudomonadati</taxon>
        <taxon>Pseudomonadota</taxon>
        <taxon>Gammaproteobacteria</taxon>
        <taxon>Vibrionales</taxon>
        <taxon>Vibrionaceae</taxon>
        <taxon>Vibrio</taxon>
    </lineage>
</organism>
<dbReference type="OrthoDB" id="9798454at2"/>
<feature type="domain" description="Flavodoxin-like fold" evidence="5">
    <location>
        <begin position="2"/>
        <end position="188"/>
    </location>
</feature>
<dbReference type="GeneID" id="303188768"/>
<dbReference type="Proteomes" id="UP000252479">
    <property type="component" value="Unassembled WGS sequence"/>
</dbReference>
<dbReference type="EMBL" id="QPGL01000001">
    <property type="protein sequence ID" value="RCS73482.1"/>
    <property type="molecule type" value="Genomic_DNA"/>
</dbReference>
<protein>
    <submittedName>
        <fullName evidence="6">Flavodoxin family protein</fullName>
    </submittedName>
</protein>
<comment type="cofactor">
    <cofactor evidence="1">
        <name>FAD</name>
        <dbReference type="ChEBI" id="CHEBI:57692"/>
    </cofactor>
</comment>
<comment type="caution">
    <text evidence="6">The sequence shown here is derived from an EMBL/GenBank/DDBJ whole genome shotgun (WGS) entry which is preliminary data.</text>
</comment>
<accession>A0A368LNM7</accession>
<evidence type="ECO:0000313" key="7">
    <source>
        <dbReference type="Proteomes" id="UP000252479"/>
    </source>
</evidence>
<evidence type="ECO:0000256" key="2">
    <source>
        <dbReference type="ARBA" id="ARBA00022630"/>
    </source>
</evidence>
<evidence type="ECO:0000256" key="4">
    <source>
        <dbReference type="ARBA" id="ARBA00037981"/>
    </source>
</evidence>
<dbReference type="InterPro" id="IPR052397">
    <property type="entry name" value="NADPH-QR_MdaB"/>
</dbReference>
<sequence>MKKILILNGGKNFGHSKGELNDTMTTVAKQHLLDLNHEVKVTSIDAGYDIGDEINKWMWADIIIQQTPAWWMGVPWIVKKYIDEVFTIGHGRLYQSDGRSRQNSDHKYGSGGLLQEKQYMLSVTWNAPTEAFTDPNQFFEGAGVDGVYLAMHKAHQFLGMKPLTTFMSNDVIKNPTIDHDIKRYKEHLDTFFTM</sequence>
<dbReference type="PANTHER" id="PTHR46305:SF3">
    <property type="entry name" value="NADPH:QUINONE OXIDOREDUCTASE MDAB"/>
    <property type="match status" value="1"/>
</dbReference>
<name>A0A368LNM7_9VIBR</name>
<reference evidence="6 7" key="1">
    <citation type="journal article" date="2017" name="Elife">
        <title>Extensive horizontal gene transfer in cheese-associated bacteria.</title>
        <authorList>
            <person name="Bonham K.S."/>
            <person name="Wolfe B.E."/>
            <person name="Dutton R.J."/>
        </authorList>
    </citation>
    <scope>NUCLEOTIDE SEQUENCE [LARGE SCALE GENOMIC DNA]</scope>
    <source>
        <strain evidence="6 7">JB196</strain>
    </source>
</reference>
<keyword evidence="2" id="KW-0285">Flavoprotein</keyword>
<evidence type="ECO:0000259" key="5">
    <source>
        <dbReference type="Pfam" id="PF02525"/>
    </source>
</evidence>
<gene>
    <name evidence="6" type="ORF">CIK83_07525</name>
</gene>
<dbReference type="SUPFAM" id="SSF52218">
    <property type="entry name" value="Flavoproteins"/>
    <property type="match status" value="1"/>
</dbReference>
<dbReference type="Gene3D" id="3.40.50.360">
    <property type="match status" value="1"/>
</dbReference>
<evidence type="ECO:0000256" key="1">
    <source>
        <dbReference type="ARBA" id="ARBA00001974"/>
    </source>
</evidence>
<dbReference type="AlphaFoldDB" id="A0A368LNM7"/>
<evidence type="ECO:0000256" key="3">
    <source>
        <dbReference type="ARBA" id="ARBA00022827"/>
    </source>
</evidence>
<dbReference type="PANTHER" id="PTHR46305">
    <property type="match status" value="1"/>
</dbReference>
<proteinExistence type="inferred from homology"/>
<dbReference type="RefSeq" id="WP_086959204.1">
    <property type="nucleotide sequence ID" value="NZ_AP018680.1"/>
</dbReference>
<keyword evidence="7" id="KW-1185">Reference proteome</keyword>
<dbReference type="InterPro" id="IPR003680">
    <property type="entry name" value="Flavodoxin_fold"/>
</dbReference>